<dbReference type="EMBL" id="JAPEUV010000053">
    <property type="protein sequence ID" value="KAJ4336081.1"/>
    <property type="molecule type" value="Genomic_DNA"/>
</dbReference>
<accession>A0A9W8WY24</accession>
<dbReference type="Proteomes" id="UP001140562">
    <property type="component" value="Unassembled WGS sequence"/>
</dbReference>
<reference evidence="2" key="1">
    <citation type="submission" date="2022-10" db="EMBL/GenBank/DDBJ databases">
        <title>Tapping the CABI collections for fungal endophytes: first genome assemblies for Collariella, Neodidymelliopsis, Ascochyta clinopodiicola, Didymella pomorum, Didymosphaeria variabile, Neocosmospora piperis and Neocucurbitaria cava.</title>
        <authorList>
            <person name="Hill R."/>
        </authorList>
    </citation>
    <scope>NUCLEOTIDE SEQUENCE</scope>
    <source>
        <strain evidence="2">IMI 360193</strain>
    </source>
</reference>
<comment type="caution">
    <text evidence="2">The sequence shown here is derived from an EMBL/GenBank/DDBJ whole genome shotgun (WGS) entry which is preliminary data.</text>
</comment>
<evidence type="ECO:0000313" key="3">
    <source>
        <dbReference type="Proteomes" id="UP001140562"/>
    </source>
</evidence>
<name>A0A9W8WY24_9PLEO</name>
<dbReference type="OrthoDB" id="3685541at2759"/>
<organism evidence="2 3">
    <name type="scientific">Didymella glomerata</name>
    <dbReference type="NCBI Taxonomy" id="749621"/>
    <lineage>
        <taxon>Eukaryota</taxon>
        <taxon>Fungi</taxon>
        <taxon>Dikarya</taxon>
        <taxon>Ascomycota</taxon>
        <taxon>Pezizomycotina</taxon>
        <taxon>Dothideomycetes</taxon>
        <taxon>Pleosporomycetidae</taxon>
        <taxon>Pleosporales</taxon>
        <taxon>Pleosporineae</taxon>
        <taxon>Didymellaceae</taxon>
        <taxon>Didymella</taxon>
    </lineage>
</organism>
<feature type="chain" id="PRO_5040801606" description="Cyanovirin-N domain-containing protein" evidence="1">
    <location>
        <begin position="25"/>
        <end position="116"/>
    </location>
</feature>
<dbReference type="AlphaFoldDB" id="A0A9W8WY24"/>
<feature type="signal peptide" evidence="1">
    <location>
        <begin position="1"/>
        <end position="24"/>
    </location>
</feature>
<proteinExistence type="predicted"/>
<evidence type="ECO:0000256" key="1">
    <source>
        <dbReference type="SAM" id="SignalP"/>
    </source>
</evidence>
<keyword evidence="3" id="KW-1185">Reference proteome</keyword>
<protein>
    <recommendedName>
        <fullName evidence="4">Cyanovirin-N domain-containing protein</fullName>
    </recommendedName>
</protein>
<keyword evidence="1" id="KW-0732">Signal</keyword>
<gene>
    <name evidence="2" type="ORF">N0V87_005661</name>
</gene>
<sequence>MKIPSTLLAITGLTFLSFAAPSAALVEGSCGVCDTFPSGTIGGSAQIPLRSSADHDNGKAYKCTTFDRAVRLNTCVNDHCGLCMIFKDVDCDGEVLWWGGPGPKFGGQGARSYFCM</sequence>
<evidence type="ECO:0008006" key="4">
    <source>
        <dbReference type="Google" id="ProtNLM"/>
    </source>
</evidence>
<evidence type="ECO:0000313" key="2">
    <source>
        <dbReference type="EMBL" id="KAJ4336081.1"/>
    </source>
</evidence>